<proteinExistence type="predicted"/>
<dbReference type="Gramene" id="KOM55269">
    <property type="protein sequence ID" value="KOM55269"/>
    <property type="gene ID" value="LR48_Vigan10g116100"/>
</dbReference>
<feature type="region of interest" description="Disordered" evidence="1">
    <location>
        <begin position="1"/>
        <end position="23"/>
    </location>
</feature>
<sequence length="119" mass="13250">MVDRERRLPPETTVDSSNERTTVDKLNTSVAERQFRTRNVEGGERVSKKGIGQPRHRTLCHPPAQSTNQTFRLTAFFGRRFYLGSLANRGINACANHLPNLPSHGAPLSNSFSCSILAE</sequence>
<gene>
    <name evidence="2" type="ORF">LR48_Vigan10g116100</name>
</gene>
<reference evidence="3" key="1">
    <citation type="journal article" date="2015" name="Proc. Natl. Acad. Sci. U.S.A.">
        <title>Genome sequencing of adzuki bean (Vigna angularis) provides insight into high starch and low fat accumulation and domestication.</title>
        <authorList>
            <person name="Yang K."/>
            <person name="Tian Z."/>
            <person name="Chen C."/>
            <person name="Luo L."/>
            <person name="Zhao B."/>
            <person name="Wang Z."/>
            <person name="Yu L."/>
            <person name="Li Y."/>
            <person name="Sun Y."/>
            <person name="Li W."/>
            <person name="Chen Y."/>
            <person name="Li Y."/>
            <person name="Zhang Y."/>
            <person name="Ai D."/>
            <person name="Zhao J."/>
            <person name="Shang C."/>
            <person name="Ma Y."/>
            <person name="Wu B."/>
            <person name="Wang M."/>
            <person name="Gao L."/>
            <person name="Sun D."/>
            <person name="Zhang P."/>
            <person name="Guo F."/>
            <person name="Wang W."/>
            <person name="Li Y."/>
            <person name="Wang J."/>
            <person name="Varshney R.K."/>
            <person name="Wang J."/>
            <person name="Ling H.Q."/>
            <person name="Wan P."/>
        </authorList>
    </citation>
    <scope>NUCLEOTIDE SEQUENCE</scope>
    <source>
        <strain evidence="3">cv. Jingnong 6</strain>
    </source>
</reference>
<protein>
    <submittedName>
        <fullName evidence="2">Uncharacterized protein</fullName>
    </submittedName>
</protein>
<dbReference type="Proteomes" id="UP000053144">
    <property type="component" value="Chromosome 10"/>
</dbReference>
<evidence type="ECO:0000313" key="3">
    <source>
        <dbReference type="Proteomes" id="UP000053144"/>
    </source>
</evidence>
<evidence type="ECO:0000256" key="1">
    <source>
        <dbReference type="SAM" id="MobiDB-lite"/>
    </source>
</evidence>
<dbReference type="AlphaFoldDB" id="A0A0L9VKL1"/>
<evidence type="ECO:0000313" key="2">
    <source>
        <dbReference type="EMBL" id="KOM55269.1"/>
    </source>
</evidence>
<name>A0A0L9VKL1_PHAAN</name>
<accession>A0A0L9VKL1</accession>
<dbReference type="EMBL" id="CM003380">
    <property type="protein sequence ID" value="KOM55269.1"/>
    <property type="molecule type" value="Genomic_DNA"/>
</dbReference>
<organism evidence="2 3">
    <name type="scientific">Phaseolus angularis</name>
    <name type="common">Azuki bean</name>
    <name type="synonym">Vigna angularis</name>
    <dbReference type="NCBI Taxonomy" id="3914"/>
    <lineage>
        <taxon>Eukaryota</taxon>
        <taxon>Viridiplantae</taxon>
        <taxon>Streptophyta</taxon>
        <taxon>Embryophyta</taxon>
        <taxon>Tracheophyta</taxon>
        <taxon>Spermatophyta</taxon>
        <taxon>Magnoliopsida</taxon>
        <taxon>eudicotyledons</taxon>
        <taxon>Gunneridae</taxon>
        <taxon>Pentapetalae</taxon>
        <taxon>rosids</taxon>
        <taxon>fabids</taxon>
        <taxon>Fabales</taxon>
        <taxon>Fabaceae</taxon>
        <taxon>Papilionoideae</taxon>
        <taxon>50 kb inversion clade</taxon>
        <taxon>NPAAA clade</taxon>
        <taxon>indigoferoid/millettioid clade</taxon>
        <taxon>Phaseoleae</taxon>
        <taxon>Vigna</taxon>
    </lineage>
</organism>
<feature type="region of interest" description="Disordered" evidence="1">
    <location>
        <begin position="39"/>
        <end position="65"/>
    </location>
</feature>